<reference evidence="1 2" key="1">
    <citation type="journal article" date="2020" name="G3 (Bethesda)">
        <title>Improved Reference Genome for Cyclotella cryptica CCMP332, a Model for Cell Wall Morphogenesis, Salinity Adaptation, and Lipid Production in Diatoms (Bacillariophyta).</title>
        <authorList>
            <person name="Roberts W.R."/>
            <person name="Downey K.M."/>
            <person name="Ruck E.C."/>
            <person name="Traller J.C."/>
            <person name="Alverson A.J."/>
        </authorList>
    </citation>
    <scope>NUCLEOTIDE SEQUENCE [LARGE SCALE GENOMIC DNA]</scope>
    <source>
        <strain evidence="1 2">CCMP332</strain>
    </source>
</reference>
<dbReference type="AlphaFoldDB" id="A0ABD3QKM4"/>
<dbReference type="PANTHER" id="PTHR48420:SF1">
    <property type="entry name" value="NON-HAEM DIOXYGENASE N-TERMINAL DOMAIN-CONTAINING PROTEIN"/>
    <property type="match status" value="1"/>
</dbReference>
<dbReference type="SUPFAM" id="SSF51197">
    <property type="entry name" value="Clavaminate synthase-like"/>
    <property type="match status" value="1"/>
</dbReference>
<sequence>MSDAHPSTPPPRLIILDYADITSDPSTTTNISSSLQQAFGGGTSSNSTSPLGIIAIRNIPGFLEAKRAFLPLAHTLAHLDPSYLEDKLSDPPSLYNAGWSRGKEKLGDDAKPDLAKASYYFNPVTDMPGTEEERSKYPASYPCNVWPDEEEVPSLTNFRERAKTLGNIMHGAVVRLARHIDHLAERGVRGYPPNLLFDAMKETEKVKGRLLYYYPLDDDNDNDTTTFDNWIGWHNDSGFLTSLAGDLYINNDTGEPLPPSQIDPLAGLYVTDRSGASIHVTIPEDCMAVQIGECVQILTGGVVSATPHCVRGPRSDWNGCPSPVKVARISCPCFIDSKPTFRLICPEGCTREEVVKAGIGREKVPLLEERWLRDGMSFGDFLQTTFQKYYDWKG</sequence>
<comment type="caution">
    <text evidence="1">The sequence shown here is derived from an EMBL/GenBank/DDBJ whole genome shotgun (WGS) entry which is preliminary data.</text>
</comment>
<protein>
    <recommendedName>
        <fullName evidence="3">Isopenicillin N synthase-like Fe(2+) 2OG dioxygenase domain-containing protein</fullName>
    </recommendedName>
</protein>
<evidence type="ECO:0000313" key="2">
    <source>
        <dbReference type="Proteomes" id="UP001516023"/>
    </source>
</evidence>
<accession>A0ABD3QKM4</accession>
<proteinExistence type="predicted"/>
<evidence type="ECO:0008006" key="3">
    <source>
        <dbReference type="Google" id="ProtNLM"/>
    </source>
</evidence>
<dbReference type="Gene3D" id="2.60.120.330">
    <property type="entry name" value="B-lactam Antibiotic, Isopenicillin N Synthase, Chain"/>
    <property type="match status" value="1"/>
</dbReference>
<name>A0ABD3QKM4_9STRA</name>
<dbReference type="EMBL" id="JABMIG020000047">
    <property type="protein sequence ID" value="KAL3798270.1"/>
    <property type="molecule type" value="Genomic_DNA"/>
</dbReference>
<keyword evidence="2" id="KW-1185">Reference proteome</keyword>
<gene>
    <name evidence="1" type="ORF">HJC23_000184</name>
</gene>
<dbReference type="PANTHER" id="PTHR48420">
    <property type="entry name" value="NON-HAEM DIOXYGENASE N-TERMINAL DOMAIN-CONTAINING PROTEIN"/>
    <property type="match status" value="1"/>
</dbReference>
<dbReference type="Proteomes" id="UP001516023">
    <property type="component" value="Unassembled WGS sequence"/>
</dbReference>
<evidence type="ECO:0000313" key="1">
    <source>
        <dbReference type="EMBL" id="KAL3798270.1"/>
    </source>
</evidence>
<dbReference type="InterPro" id="IPR027443">
    <property type="entry name" value="IPNS-like_sf"/>
</dbReference>
<organism evidence="1 2">
    <name type="scientific">Cyclotella cryptica</name>
    <dbReference type="NCBI Taxonomy" id="29204"/>
    <lineage>
        <taxon>Eukaryota</taxon>
        <taxon>Sar</taxon>
        <taxon>Stramenopiles</taxon>
        <taxon>Ochrophyta</taxon>
        <taxon>Bacillariophyta</taxon>
        <taxon>Coscinodiscophyceae</taxon>
        <taxon>Thalassiosirophycidae</taxon>
        <taxon>Stephanodiscales</taxon>
        <taxon>Stephanodiscaceae</taxon>
        <taxon>Cyclotella</taxon>
    </lineage>
</organism>